<dbReference type="EMBL" id="LR026988">
    <property type="protein sequence ID" value="VDB83598.1"/>
    <property type="molecule type" value="Genomic_DNA"/>
</dbReference>
<reference evidence="1 2" key="1">
    <citation type="submission" date="2018-08" db="EMBL/GenBank/DDBJ databases">
        <authorList>
            <person name="Muller C M."/>
        </authorList>
    </citation>
    <scope>NUCLEOTIDE SEQUENCE [LARGE SCALE GENOMIC DNA]</scope>
</reference>
<dbReference type="AlphaFoldDB" id="A0A9X9MEE4"/>
<evidence type="ECO:0000313" key="2">
    <source>
        <dbReference type="Proteomes" id="UP000324639"/>
    </source>
</evidence>
<evidence type="ECO:0000313" key="1">
    <source>
        <dbReference type="EMBL" id="VDB83598.1"/>
    </source>
</evidence>
<dbReference type="Proteomes" id="UP000324639">
    <property type="component" value="Chromosome Bgt_-05"/>
</dbReference>
<name>A0A9X9MEE4_BLUGR</name>
<accession>A0A9X9MEE4</accession>
<sequence length="31" mass="3601">MCFSKEKFGPSRLHAFGNVIIYTKSVRKNIE</sequence>
<organism evidence="1 2">
    <name type="scientific">Blumeria graminis f. sp. tritici</name>
    <dbReference type="NCBI Taxonomy" id="62690"/>
    <lineage>
        <taxon>Eukaryota</taxon>
        <taxon>Fungi</taxon>
        <taxon>Dikarya</taxon>
        <taxon>Ascomycota</taxon>
        <taxon>Pezizomycotina</taxon>
        <taxon>Leotiomycetes</taxon>
        <taxon>Erysiphales</taxon>
        <taxon>Erysiphaceae</taxon>
        <taxon>Blumeria</taxon>
    </lineage>
</organism>
<keyword evidence="2" id="KW-1185">Reference proteome</keyword>
<protein>
    <submittedName>
        <fullName evidence="1">Bgt-51686</fullName>
    </submittedName>
</protein>
<gene>
    <name evidence="1" type="ORF">BGT96224V316_LOCUS2793</name>
</gene>
<proteinExistence type="predicted"/>